<evidence type="ECO:0000256" key="1">
    <source>
        <dbReference type="ARBA" id="ARBA00004141"/>
    </source>
</evidence>
<feature type="transmembrane region" description="Helical" evidence="8">
    <location>
        <begin position="219"/>
        <end position="238"/>
    </location>
</feature>
<feature type="compositionally biased region" description="Basic and acidic residues" evidence="7">
    <location>
        <begin position="1"/>
        <end position="20"/>
    </location>
</feature>
<evidence type="ECO:0000256" key="3">
    <source>
        <dbReference type="ARBA" id="ARBA00022448"/>
    </source>
</evidence>
<gene>
    <name evidence="10" type="primary">LOC120271718</name>
</gene>
<dbReference type="RefSeq" id="XP_039134330.1">
    <property type="nucleotide sequence ID" value="XM_039278396.1"/>
</dbReference>
<proteinExistence type="inferred from homology"/>
<feature type="transmembrane region" description="Helical" evidence="8">
    <location>
        <begin position="640"/>
        <end position="659"/>
    </location>
</feature>
<evidence type="ECO:0000313" key="9">
    <source>
        <dbReference type="Proteomes" id="UP001515500"/>
    </source>
</evidence>
<keyword evidence="4 8" id="KW-0812">Transmembrane</keyword>
<dbReference type="PANTHER" id="PTHR31645">
    <property type="entry name" value="OLIGOPEPTIDE TRANSPORTER YGL114W-RELATED"/>
    <property type="match status" value="1"/>
</dbReference>
<comment type="subcellular location">
    <subcellularLocation>
        <location evidence="1">Membrane</location>
        <topology evidence="1">Multi-pass membrane protein</topology>
    </subcellularLocation>
</comment>
<dbReference type="InterPro" id="IPR004813">
    <property type="entry name" value="OPT"/>
</dbReference>
<dbReference type="GO" id="GO:0035673">
    <property type="term" value="F:oligopeptide transmembrane transporter activity"/>
    <property type="evidence" value="ECO:0007669"/>
    <property type="project" value="InterPro"/>
</dbReference>
<dbReference type="PANTHER" id="PTHR31645:SF22">
    <property type="entry name" value="METAL-NICOTIANAMINE TRANSPORTER YSL7-RELATED"/>
    <property type="match status" value="1"/>
</dbReference>
<feature type="transmembrane region" description="Helical" evidence="8">
    <location>
        <begin position="51"/>
        <end position="71"/>
    </location>
</feature>
<keyword evidence="9" id="KW-1185">Reference proteome</keyword>
<feature type="region of interest" description="Disordered" evidence="7">
    <location>
        <begin position="1"/>
        <end position="23"/>
    </location>
</feature>
<feature type="transmembrane region" description="Helical" evidence="8">
    <location>
        <begin position="318"/>
        <end position="346"/>
    </location>
</feature>
<organism evidence="9 10">
    <name type="scientific">Dioscorea cayennensis subsp. rotundata</name>
    <name type="common">White Guinea yam</name>
    <name type="synonym">Dioscorea rotundata</name>
    <dbReference type="NCBI Taxonomy" id="55577"/>
    <lineage>
        <taxon>Eukaryota</taxon>
        <taxon>Viridiplantae</taxon>
        <taxon>Streptophyta</taxon>
        <taxon>Embryophyta</taxon>
        <taxon>Tracheophyta</taxon>
        <taxon>Spermatophyta</taxon>
        <taxon>Magnoliopsida</taxon>
        <taxon>Liliopsida</taxon>
        <taxon>Dioscoreales</taxon>
        <taxon>Dioscoreaceae</taxon>
        <taxon>Dioscorea</taxon>
    </lineage>
</organism>
<protein>
    <submittedName>
        <fullName evidence="10">Probable metal-nicotianamine transporter YSL8</fullName>
    </submittedName>
</protein>
<accession>A0AB40C5U9</accession>
<dbReference type="GO" id="GO:0016020">
    <property type="term" value="C:membrane"/>
    <property type="evidence" value="ECO:0007669"/>
    <property type="project" value="UniProtKB-SubCell"/>
</dbReference>
<dbReference type="Pfam" id="PF03169">
    <property type="entry name" value="OPT"/>
    <property type="match status" value="1"/>
</dbReference>
<evidence type="ECO:0000256" key="7">
    <source>
        <dbReference type="SAM" id="MobiDB-lite"/>
    </source>
</evidence>
<keyword evidence="5 8" id="KW-1133">Transmembrane helix</keyword>
<evidence type="ECO:0000313" key="10">
    <source>
        <dbReference type="RefSeq" id="XP_039134330.1"/>
    </source>
</evidence>
<sequence>MPEPVAKRDKEKEKEKENEHQNGNLTVEGSVEKMFEGKEMPKWTEQLTPRALVVSIILGFFVTYICMRLTLQQGESLVFNLFSAPIGYLVIKVWTTFMEAIGFHQRPFTRQENTVLYASILACTSITLNGGFGSYLLAMNPYMGITYTDPADSKTLAPSWIIVFLFVTSFIGIFTVVPLSKVLLLRHKLKYPSGMSAGNLINCLHATNGTPITRHQIRLLFKAILWSIAWHLFGWFYTASPICGFENFPAFGMLLSAQGYHFSFNAGSIGTGMICSPTVGLSMLAGGIISWAFLWPYVDSKEGTWYDKQPFISLTGRSGYVVSVTIAIALGDGIFHMGIVILQVCYEMYMRKKQKHIILHFAKRSGPELSSMSYDDRRRTNLFVENKVPTRVALGGYILFATISAIIIPVLFPSLHSYHIAAAYVLAPLLSFSNAYCTGLTDWTLNSAFSKFAILVFGAWTSGAQPGSVIAALASSGITTAVANTASDLMADFRTGYLTMTSPRAMFVAQIFGTAMGCIMAPICYMFFAAASPGLLSDTAEYPAAYASTYRVMAESSVKGFTMLPKNSITLAVGAFFSTIGINILREVARSMNWRVYRFIPSLIPMAISFFTGPSISFDVILGSLVAYLWRRKNKRHAELFMAFVGCGMIIGESFSPVIDNLMSYLNLTPPYCMRFLGSETADKVAGFLAMIP</sequence>
<feature type="transmembrane region" description="Helical" evidence="8">
    <location>
        <begin position="507"/>
        <end position="528"/>
    </location>
</feature>
<dbReference type="InterPro" id="IPR045035">
    <property type="entry name" value="YSL-like"/>
</dbReference>
<keyword evidence="3" id="KW-0813">Transport</keyword>
<feature type="transmembrane region" description="Helical" evidence="8">
    <location>
        <begin position="568"/>
        <end position="585"/>
    </location>
</feature>
<feature type="transmembrane region" description="Helical" evidence="8">
    <location>
        <begin position="157"/>
        <end position="180"/>
    </location>
</feature>
<evidence type="ECO:0000256" key="6">
    <source>
        <dbReference type="ARBA" id="ARBA00023136"/>
    </source>
</evidence>
<feature type="transmembrane region" description="Helical" evidence="8">
    <location>
        <begin position="77"/>
        <end position="94"/>
    </location>
</feature>
<dbReference type="NCBIfam" id="TIGR00728">
    <property type="entry name" value="OPT_sfam"/>
    <property type="match status" value="1"/>
</dbReference>
<feature type="transmembrane region" description="Helical" evidence="8">
    <location>
        <begin position="115"/>
        <end position="137"/>
    </location>
</feature>
<keyword evidence="6 8" id="KW-0472">Membrane</keyword>
<evidence type="ECO:0000256" key="8">
    <source>
        <dbReference type="SAM" id="Phobius"/>
    </source>
</evidence>
<reference evidence="10" key="1">
    <citation type="submission" date="2025-08" db="UniProtKB">
        <authorList>
            <consortium name="RefSeq"/>
        </authorList>
    </citation>
    <scope>IDENTIFICATION</scope>
</reference>
<evidence type="ECO:0000256" key="2">
    <source>
        <dbReference type="ARBA" id="ARBA00010276"/>
    </source>
</evidence>
<dbReference type="Proteomes" id="UP001515500">
    <property type="component" value="Chromosome 11"/>
</dbReference>
<name>A0AB40C5U9_DIOCR</name>
<dbReference type="AlphaFoldDB" id="A0AB40C5U9"/>
<dbReference type="GeneID" id="120271718"/>
<evidence type="ECO:0000256" key="4">
    <source>
        <dbReference type="ARBA" id="ARBA00022692"/>
    </source>
</evidence>
<feature type="transmembrane region" description="Helical" evidence="8">
    <location>
        <begin position="279"/>
        <end position="298"/>
    </location>
</feature>
<feature type="transmembrane region" description="Helical" evidence="8">
    <location>
        <begin position="418"/>
        <end position="436"/>
    </location>
</feature>
<evidence type="ECO:0000256" key="5">
    <source>
        <dbReference type="ARBA" id="ARBA00022989"/>
    </source>
</evidence>
<comment type="similarity">
    <text evidence="2">Belongs to the YSL (TC 2.A.67.2) family.</text>
</comment>
<feature type="transmembrane region" description="Helical" evidence="8">
    <location>
        <begin position="467"/>
        <end position="486"/>
    </location>
</feature>
<feature type="transmembrane region" description="Helical" evidence="8">
    <location>
        <begin position="392"/>
        <end position="412"/>
    </location>
</feature>